<organism evidence="1">
    <name type="scientific">Brachypodium distachyon</name>
    <name type="common">Purple false brome</name>
    <name type="synonym">Trachynia distachya</name>
    <dbReference type="NCBI Taxonomy" id="15368"/>
    <lineage>
        <taxon>Eukaryota</taxon>
        <taxon>Viridiplantae</taxon>
        <taxon>Streptophyta</taxon>
        <taxon>Embryophyta</taxon>
        <taxon>Tracheophyta</taxon>
        <taxon>Spermatophyta</taxon>
        <taxon>Magnoliopsida</taxon>
        <taxon>Liliopsida</taxon>
        <taxon>Poales</taxon>
        <taxon>Poaceae</taxon>
        <taxon>BOP clade</taxon>
        <taxon>Pooideae</taxon>
        <taxon>Stipodae</taxon>
        <taxon>Brachypodieae</taxon>
        <taxon>Brachypodium</taxon>
    </lineage>
</organism>
<accession>A0A2K2DNZ9</accession>
<dbReference type="Gramene" id="PNT76003">
    <property type="protein sequence ID" value="PNT76003"/>
    <property type="gene ID" value="BRADI_1g42785v3"/>
</dbReference>
<sequence length="66" mass="7113">MPEEVIARSQLELVLVPHLLNCSQGCSCTSNAATVRPTVLAPRANNCFVNSGCFFDSEKETSAAQR</sequence>
<dbReference type="Proteomes" id="UP000008810">
    <property type="component" value="Chromosome 1"/>
</dbReference>
<dbReference type="InParanoid" id="A0A2K2DNZ9"/>
<name>A0A2K2DNZ9_BRADI</name>
<protein>
    <submittedName>
        <fullName evidence="1 2">Uncharacterized protein</fullName>
    </submittedName>
</protein>
<evidence type="ECO:0000313" key="3">
    <source>
        <dbReference type="Proteomes" id="UP000008810"/>
    </source>
</evidence>
<dbReference type="EMBL" id="CM000880">
    <property type="protein sequence ID" value="PNT76003.1"/>
    <property type="molecule type" value="Genomic_DNA"/>
</dbReference>
<reference evidence="1 2" key="1">
    <citation type="journal article" date="2010" name="Nature">
        <title>Genome sequencing and analysis of the model grass Brachypodium distachyon.</title>
        <authorList>
            <consortium name="International Brachypodium Initiative"/>
        </authorList>
    </citation>
    <scope>NUCLEOTIDE SEQUENCE [LARGE SCALE GENOMIC DNA]</scope>
    <source>
        <strain evidence="1 2">Bd21</strain>
    </source>
</reference>
<dbReference type="EnsemblPlants" id="PNT76003">
    <property type="protein sequence ID" value="PNT76003"/>
    <property type="gene ID" value="BRADI_1g42785v3"/>
</dbReference>
<reference evidence="1" key="2">
    <citation type="submission" date="2017-06" db="EMBL/GenBank/DDBJ databases">
        <title>WGS assembly of Brachypodium distachyon.</title>
        <authorList>
            <consortium name="The International Brachypodium Initiative"/>
            <person name="Lucas S."/>
            <person name="Harmon-Smith M."/>
            <person name="Lail K."/>
            <person name="Tice H."/>
            <person name="Grimwood J."/>
            <person name="Bruce D."/>
            <person name="Barry K."/>
            <person name="Shu S."/>
            <person name="Lindquist E."/>
            <person name="Wang M."/>
            <person name="Pitluck S."/>
            <person name="Vogel J.P."/>
            <person name="Garvin D.F."/>
            <person name="Mockler T.C."/>
            <person name="Schmutz J."/>
            <person name="Rokhsar D."/>
            <person name="Bevan M.W."/>
        </authorList>
    </citation>
    <scope>NUCLEOTIDE SEQUENCE</scope>
    <source>
        <strain evidence="1">Bd21</strain>
    </source>
</reference>
<evidence type="ECO:0000313" key="2">
    <source>
        <dbReference type="EnsemblPlants" id="PNT76003"/>
    </source>
</evidence>
<keyword evidence="3" id="KW-1185">Reference proteome</keyword>
<proteinExistence type="predicted"/>
<reference evidence="2" key="3">
    <citation type="submission" date="2018-08" db="UniProtKB">
        <authorList>
            <consortium name="EnsemblPlants"/>
        </authorList>
    </citation>
    <scope>IDENTIFICATION</scope>
    <source>
        <strain evidence="2">cv. Bd21</strain>
    </source>
</reference>
<dbReference type="AlphaFoldDB" id="A0A2K2DNZ9"/>
<evidence type="ECO:0000313" key="1">
    <source>
        <dbReference type="EMBL" id="PNT76003.1"/>
    </source>
</evidence>
<gene>
    <name evidence="1" type="ORF">BRADI_1g42785v3</name>
</gene>